<dbReference type="AlphaFoldDB" id="A0A5P2H3S8"/>
<reference evidence="1 2" key="1">
    <citation type="submission" date="2019-09" db="EMBL/GenBank/DDBJ databases">
        <title>FDA dAtabase for Regulatory Grade micrObial Sequences (FDA-ARGOS): Supporting development and validation of Infectious Disease Dx tests.</title>
        <authorList>
            <person name="Sciortino C."/>
            <person name="Tallon L."/>
            <person name="Sadzewicz L."/>
            <person name="Vavikolanu K."/>
            <person name="Mehta A."/>
            <person name="Aluvathingal J."/>
            <person name="Nadendla S."/>
            <person name="Nandy P."/>
            <person name="Geyer C."/>
            <person name="Yan Y."/>
            <person name="Sichtig H."/>
        </authorList>
    </citation>
    <scope>NUCLEOTIDE SEQUENCE [LARGE SCALE GENOMIC DNA]</scope>
    <source>
        <strain evidence="1 2">FDAARGOS_664</strain>
    </source>
</reference>
<dbReference type="InterPro" id="IPR015003">
    <property type="entry name" value="DUF1853"/>
</dbReference>
<sequence length="389" mass="42707">MRELKPDLAHALSPGGPALAGPDGVGEVWPLWRYAASQRVRDLAWCSLAPPLLSRLPMAEPAFHLAHWPAESRAAWVRWLAAADPATLPETIAELADQRGAGERLAGGSARGAGHGARAANRSLRLGRHAERLLQFALSHAPGLELLAANVPVRHRHDHGIRTLGELDFVWRDPVRDEVVHWEMATKFYLHVDTGAATPCLRAFVGPNLVDRLGDKLEHIVRRQLPLGDTPEARAALGRGIDRGEVYLLGWLFYRDGVLPPGLDALGIAPDHLRGWWSTLDAWAARAAARPASRWCRLSRADWLSAMRVDVAAPAGELVFEEVSALRAALATRFDDPDPEQSWRREAPVMLCELAPAGPHGHEGWIEISRGFVVPEGWEARAVERVGRP</sequence>
<dbReference type="OrthoDB" id="378654at2"/>
<organism evidence="1 2">
    <name type="scientific">Cupriavidus pauculus</name>
    <dbReference type="NCBI Taxonomy" id="82633"/>
    <lineage>
        <taxon>Bacteria</taxon>
        <taxon>Pseudomonadati</taxon>
        <taxon>Pseudomonadota</taxon>
        <taxon>Betaproteobacteria</taxon>
        <taxon>Burkholderiales</taxon>
        <taxon>Burkholderiaceae</taxon>
        <taxon>Cupriavidus</taxon>
    </lineage>
</organism>
<protein>
    <submittedName>
        <fullName evidence="1">DUF1853 family protein</fullName>
    </submittedName>
</protein>
<evidence type="ECO:0000313" key="1">
    <source>
        <dbReference type="EMBL" id="QET01970.1"/>
    </source>
</evidence>
<proteinExistence type="predicted"/>
<dbReference type="Pfam" id="PF08907">
    <property type="entry name" value="DUF1853"/>
    <property type="match status" value="1"/>
</dbReference>
<evidence type="ECO:0000313" key="2">
    <source>
        <dbReference type="Proteomes" id="UP000322822"/>
    </source>
</evidence>
<gene>
    <name evidence="1" type="ORF">FOB72_07870</name>
</gene>
<dbReference type="EMBL" id="CP044065">
    <property type="protein sequence ID" value="QET01970.1"/>
    <property type="molecule type" value="Genomic_DNA"/>
</dbReference>
<accession>A0A5P2H3S8</accession>
<dbReference type="Proteomes" id="UP000322822">
    <property type="component" value="Chromosome 1"/>
</dbReference>
<name>A0A5P2H3S8_9BURK</name>
<dbReference type="RefSeq" id="WP_150372017.1">
    <property type="nucleotide sequence ID" value="NZ_CP044065.1"/>
</dbReference>